<comment type="caution">
    <text evidence="1">The sequence shown here is derived from an EMBL/GenBank/DDBJ whole genome shotgun (WGS) entry which is preliminary data.</text>
</comment>
<proteinExistence type="predicted"/>
<dbReference type="EMBL" id="CM039429">
    <property type="protein sequence ID" value="KAI4346805.1"/>
    <property type="molecule type" value="Genomic_DNA"/>
</dbReference>
<organism evidence="1 2">
    <name type="scientific">Bauhinia variegata</name>
    <name type="common">Purple orchid tree</name>
    <name type="synonym">Phanera variegata</name>
    <dbReference type="NCBI Taxonomy" id="167791"/>
    <lineage>
        <taxon>Eukaryota</taxon>
        <taxon>Viridiplantae</taxon>
        <taxon>Streptophyta</taxon>
        <taxon>Embryophyta</taxon>
        <taxon>Tracheophyta</taxon>
        <taxon>Spermatophyta</taxon>
        <taxon>Magnoliopsida</taxon>
        <taxon>eudicotyledons</taxon>
        <taxon>Gunneridae</taxon>
        <taxon>Pentapetalae</taxon>
        <taxon>rosids</taxon>
        <taxon>fabids</taxon>
        <taxon>Fabales</taxon>
        <taxon>Fabaceae</taxon>
        <taxon>Cercidoideae</taxon>
        <taxon>Cercideae</taxon>
        <taxon>Bauhiniinae</taxon>
        <taxon>Bauhinia</taxon>
    </lineage>
</organism>
<protein>
    <submittedName>
        <fullName evidence="1">Uncharacterized protein</fullName>
    </submittedName>
</protein>
<gene>
    <name evidence="1" type="ORF">L6164_007673</name>
</gene>
<name>A0ACB9PJT5_BAUVA</name>
<dbReference type="Proteomes" id="UP000828941">
    <property type="component" value="Chromosome 4"/>
</dbReference>
<sequence length="710" mass="79005">MPVTHLLLLLQLLSRFASVSPYSHLSAVQESQRKLLHGLSRPLIGDDGRVYACSDNFFFAFENNGTISWTMHLDYKCNSGLAPVHGGQGKMLFPAYMIYLVSENRILKINFENIGTTEPAAEVFFGPGPGEHAADEIIGISVSSVSSTVFFNIKNRGLFACRSDEHLIWSIGPVLYQSGYHQGCRKNLTDCYFTSVPMLDQCDASIYITNTEGELYCLSVRTRHFRWIQDFSSLDKIFTITPGNNGHVYVTVPVRSLVLALDAFSGNVLWQGNIGPLSKTACIPVVDSNGWISIGSLDGFLYSFSPNGDLKKFSRSNPENAVIQVGPFLDCSGYGVYISQIEMEGKASHTIGEYTYVSAIKPKSAFFTMLVPATGSFYWSESYPGNFSSFLSESDLSQFVVDEEILLAFFAASKIGNPLQCRTTVQKLVSSCSQARTTVVSIYTGNERAIVLFLLFESLLLAVLAAFVLFCCTFWRKKKLQDNGLASFLDKRRSLRLKKKAFDRRITYLEQKAAEETMPNNEVREKLTDMVQERETISRKLSTTYSLGRDRAGSQSKSLLPLHKGKKKPRSYSFQCAKENSVTIFHTLSDFSSRERSLEGDSSSFESNESLAMAKAKAPMVEDASSDDDFSGRSYRTSPTSSSENFNEPLEVKPLSFCLPFSTKEILIGFLCFKFSDSLHIAETCWLLPLCDSSHFFSPSLLSVSTLCSS</sequence>
<reference evidence="1 2" key="1">
    <citation type="journal article" date="2022" name="DNA Res.">
        <title>Chromosomal-level genome assembly of the orchid tree Bauhinia variegata (Leguminosae; Cercidoideae) supports the allotetraploid origin hypothesis of Bauhinia.</title>
        <authorList>
            <person name="Zhong Y."/>
            <person name="Chen Y."/>
            <person name="Zheng D."/>
            <person name="Pang J."/>
            <person name="Liu Y."/>
            <person name="Luo S."/>
            <person name="Meng S."/>
            <person name="Qian L."/>
            <person name="Wei D."/>
            <person name="Dai S."/>
            <person name="Zhou R."/>
        </authorList>
    </citation>
    <scope>NUCLEOTIDE SEQUENCE [LARGE SCALE GENOMIC DNA]</scope>
    <source>
        <strain evidence="1">BV-YZ2020</strain>
    </source>
</reference>
<evidence type="ECO:0000313" key="1">
    <source>
        <dbReference type="EMBL" id="KAI4346805.1"/>
    </source>
</evidence>
<accession>A0ACB9PJT5</accession>
<evidence type="ECO:0000313" key="2">
    <source>
        <dbReference type="Proteomes" id="UP000828941"/>
    </source>
</evidence>
<keyword evidence="2" id="KW-1185">Reference proteome</keyword>